<comment type="caution">
    <text evidence="2">The sequence shown here is derived from an EMBL/GenBank/DDBJ whole genome shotgun (WGS) entry which is preliminary data.</text>
</comment>
<dbReference type="AlphaFoldDB" id="A0A101MLC7"/>
<protein>
    <submittedName>
        <fullName evidence="2">Uncharacterized protein</fullName>
    </submittedName>
</protein>
<sequence>MLFGLSPARSDSSTREEVPIQYINKLEDTNNPEKPNKPQDANKPEDTNKSDEDNEPHKVPGASFIEQTPKKEAESTPGKHPNQDPSQIRSGSRTTTAGKKYYKHLRVPPNSPNRDSFEMTFKGGTRVDVIPDKSFMRPFIGRETEPSWQDEFSGLIDAGNYNLIMKHRMYHEYMMRRSRCRTKRPKHCPRATSLDEYFDLHMYLRGPRNPPKLGYSFTGPNEGSS</sequence>
<feature type="compositionally biased region" description="Polar residues" evidence="1">
    <location>
        <begin position="83"/>
        <end position="97"/>
    </location>
</feature>
<dbReference type="EMBL" id="LLXE01000094">
    <property type="protein sequence ID" value="KUM62682.1"/>
    <property type="molecule type" value="Genomic_DNA"/>
</dbReference>
<organism evidence="2 3">
    <name type="scientific">Penicillium freii</name>
    <dbReference type="NCBI Taxonomy" id="48697"/>
    <lineage>
        <taxon>Eukaryota</taxon>
        <taxon>Fungi</taxon>
        <taxon>Dikarya</taxon>
        <taxon>Ascomycota</taxon>
        <taxon>Pezizomycotina</taxon>
        <taxon>Eurotiomycetes</taxon>
        <taxon>Eurotiomycetidae</taxon>
        <taxon>Eurotiales</taxon>
        <taxon>Aspergillaceae</taxon>
        <taxon>Penicillium</taxon>
    </lineage>
</organism>
<evidence type="ECO:0000313" key="3">
    <source>
        <dbReference type="Proteomes" id="UP000055045"/>
    </source>
</evidence>
<name>A0A101MLC7_PENFR</name>
<evidence type="ECO:0000256" key="1">
    <source>
        <dbReference type="SAM" id="MobiDB-lite"/>
    </source>
</evidence>
<reference evidence="2 3" key="1">
    <citation type="submission" date="2015-10" db="EMBL/GenBank/DDBJ databases">
        <title>Genome sequencing of Penicillium freii.</title>
        <authorList>
            <person name="Nguyen H.D."/>
            <person name="Visagie C.M."/>
            <person name="Seifert K.A."/>
        </authorList>
    </citation>
    <scope>NUCLEOTIDE SEQUENCE [LARGE SCALE GENOMIC DNA]</scope>
    <source>
        <strain evidence="2 3">DAOM 242723</strain>
    </source>
</reference>
<gene>
    <name evidence="2" type="ORF">ACN42_g4448</name>
</gene>
<proteinExistence type="predicted"/>
<feature type="compositionally biased region" description="Basic and acidic residues" evidence="1">
    <location>
        <begin position="34"/>
        <end position="58"/>
    </location>
</feature>
<feature type="region of interest" description="Disordered" evidence="1">
    <location>
        <begin position="1"/>
        <end position="114"/>
    </location>
</feature>
<keyword evidence="3" id="KW-1185">Reference proteome</keyword>
<evidence type="ECO:0000313" key="2">
    <source>
        <dbReference type="EMBL" id="KUM62682.1"/>
    </source>
</evidence>
<dbReference type="Proteomes" id="UP000055045">
    <property type="component" value="Unassembled WGS sequence"/>
</dbReference>
<accession>A0A101MLC7</accession>